<organism evidence="1">
    <name type="scientific">gut metagenome</name>
    <dbReference type="NCBI Taxonomy" id="749906"/>
    <lineage>
        <taxon>unclassified sequences</taxon>
        <taxon>metagenomes</taxon>
        <taxon>organismal metagenomes</taxon>
    </lineage>
</organism>
<sequence>MANLKRYATAMKSCRNSSRLSLICLQRLRKNTRC</sequence>
<evidence type="ECO:0000313" key="1">
    <source>
        <dbReference type="EMBL" id="EJW98317.1"/>
    </source>
</evidence>
<accession>J9G969</accession>
<protein>
    <submittedName>
        <fullName evidence="1">Uncharacterized protein</fullName>
    </submittedName>
</protein>
<dbReference type="AlphaFoldDB" id="J9G969"/>
<proteinExistence type="predicted"/>
<dbReference type="EMBL" id="AMCI01004321">
    <property type="protein sequence ID" value="EJW98317.1"/>
    <property type="molecule type" value="Genomic_DNA"/>
</dbReference>
<comment type="caution">
    <text evidence="1">The sequence shown here is derived from an EMBL/GenBank/DDBJ whole genome shotgun (WGS) entry which is preliminary data.</text>
</comment>
<name>J9G969_9ZZZZ</name>
<reference evidence="1" key="1">
    <citation type="journal article" date="2012" name="PLoS ONE">
        <title>Gene sets for utilization of primary and secondary nutrition supplies in the distal gut of endangered iberian lynx.</title>
        <authorList>
            <person name="Alcaide M."/>
            <person name="Messina E."/>
            <person name="Richter M."/>
            <person name="Bargiela R."/>
            <person name="Peplies J."/>
            <person name="Huws S.A."/>
            <person name="Newbold C.J."/>
            <person name="Golyshin P.N."/>
            <person name="Simon M.A."/>
            <person name="Lopez G."/>
            <person name="Yakimov M.M."/>
            <person name="Ferrer M."/>
        </authorList>
    </citation>
    <scope>NUCLEOTIDE SEQUENCE</scope>
</reference>
<gene>
    <name evidence="1" type="ORF">EVA_13576</name>
</gene>